<feature type="binding site" evidence="6">
    <location>
        <position position="120"/>
    </location>
    <ligand>
        <name>Fe cation</name>
        <dbReference type="ChEBI" id="CHEBI:24875"/>
    </ligand>
</feature>
<accession>A0ABT9NVI2</accession>
<gene>
    <name evidence="6" type="primary">def</name>
    <name evidence="7" type="ORF">J2S57_000185</name>
</gene>
<organism evidence="7 8">
    <name type="scientific">Kineosporia succinea</name>
    <dbReference type="NCBI Taxonomy" id="84632"/>
    <lineage>
        <taxon>Bacteria</taxon>
        <taxon>Bacillati</taxon>
        <taxon>Actinomycetota</taxon>
        <taxon>Actinomycetes</taxon>
        <taxon>Kineosporiales</taxon>
        <taxon>Kineosporiaceae</taxon>
        <taxon>Kineosporia</taxon>
    </lineage>
</organism>
<dbReference type="EC" id="3.5.1.88" evidence="6"/>
<keyword evidence="4 6" id="KW-0648">Protein biosynthesis</keyword>
<dbReference type="NCBIfam" id="TIGR00079">
    <property type="entry name" value="pept_deformyl"/>
    <property type="match status" value="1"/>
</dbReference>
<dbReference type="EMBL" id="JAUSQZ010000001">
    <property type="protein sequence ID" value="MDP9824436.1"/>
    <property type="molecule type" value="Genomic_DNA"/>
</dbReference>
<evidence type="ECO:0000313" key="7">
    <source>
        <dbReference type="EMBL" id="MDP9824436.1"/>
    </source>
</evidence>
<evidence type="ECO:0000256" key="1">
    <source>
        <dbReference type="ARBA" id="ARBA00010759"/>
    </source>
</evidence>
<evidence type="ECO:0000256" key="4">
    <source>
        <dbReference type="ARBA" id="ARBA00022917"/>
    </source>
</evidence>
<evidence type="ECO:0000313" key="8">
    <source>
        <dbReference type="Proteomes" id="UP001235712"/>
    </source>
</evidence>
<feature type="binding site" evidence="6">
    <location>
        <position position="166"/>
    </location>
    <ligand>
        <name>Fe cation</name>
        <dbReference type="ChEBI" id="CHEBI:24875"/>
    </ligand>
</feature>
<name>A0ABT9NVI2_9ACTN</name>
<comment type="similarity">
    <text evidence="1 6">Belongs to the polypeptide deformylase family.</text>
</comment>
<dbReference type="PIRSF" id="PIRSF004749">
    <property type="entry name" value="Pep_def"/>
    <property type="match status" value="1"/>
</dbReference>
<dbReference type="SUPFAM" id="SSF56420">
    <property type="entry name" value="Peptide deformylase"/>
    <property type="match status" value="1"/>
</dbReference>
<comment type="cofactor">
    <cofactor evidence="6">
        <name>Fe(2+)</name>
        <dbReference type="ChEBI" id="CHEBI:29033"/>
    </cofactor>
    <text evidence="6">Binds 1 Fe(2+) ion.</text>
</comment>
<dbReference type="PANTHER" id="PTHR10458">
    <property type="entry name" value="PEPTIDE DEFORMYLASE"/>
    <property type="match status" value="1"/>
</dbReference>
<dbReference type="GO" id="GO:0042586">
    <property type="term" value="F:peptide deformylase activity"/>
    <property type="evidence" value="ECO:0007669"/>
    <property type="project" value="UniProtKB-EC"/>
</dbReference>
<keyword evidence="3 6" id="KW-0378">Hydrolase</keyword>
<comment type="caution">
    <text evidence="7">The sequence shown here is derived from an EMBL/GenBank/DDBJ whole genome shotgun (WGS) entry which is preliminary data.</text>
</comment>
<dbReference type="HAMAP" id="MF_00163">
    <property type="entry name" value="Pep_deformylase"/>
    <property type="match status" value="1"/>
</dbReference>
<keyword evidence="2 6" id="KW-0479">Metal-binding</keyword>
<dbReference type="Pfam" id="PF01327">
    <property type="entry name" value="Pep_deformylase"/>
    <property type="match status" value="1"/>
</dbReference>
<dbReference type="PRINTS" id="PR01576">
    <property type="entry name" value="PDEFORMYLASE"/>
</dbReference>
<keyword evidence="8" id="KW-1185">Reference proteome</keyword>
<dbReference type="Proteomes" id="UP001235712">
    <property type="component" value="Unassembled WGS sequence"/>
</dbReference>
<comment type="function">
    <text evidence="6">Removes the formyl group from the N-terminal Met of newly synthesized proteins. Requires at least a dipeptide for an efficient rate of reaction. N-terminal L-methionine is a prerequisite for activity but the enzyme has broad specificity at other positions.</text>
</comment>
<dbReference type="PANTHER" id="PTHR10458:SF2">
    <property type="entry name" value="PEPTIDE DEFORMYLASE, MITOCHONDRIAL"/>
    <property type="match status" value="1"/>
</dbReference>
<protein>
    <recommendedName>
        <fullName evidence="6">Peptide deformylase</fullName>
        <shortName evidence="6">PDF</shortName>
        <ecNumber evidence="6">3.5.1.88</ecNumber>
    </recommendedName>
    <alternativeName>
        <fullName evidence="6">Polypeptide deformylase</fullName>
    </alternativeName>
</protein>
<proteinExistence type="inferred from homology"/>
<dbReference type="InterPro" id="IPR036821">
    <property type="entry name" value="Peptide_deformylase_sf"/>
</dbReference>
<comment type="catalytic activity">
    <reaction evidence="6">
        <text>N-terminal N-formyl-L-methionyl-[peptide] + H2O = N-terminal L-methionyl-[peptide] + formate</text>
        <dbReference type="Rhea" id="RHEA:24420"/>
        <dbReference type="Rhea" id="RHEA-COMP:10639"/>
        <dbReference type="Rhea" id="RHEA-COMP:10640"/>
        <dbReference type="ChEBI" id="CHEBI:15377"/>
        <dbReference type="ChEBI" id="CHEBI:15740"/>
        <dbReference type="ChEBI" id="CHEBI:49298"/>
        <dbReference type="ChEBI" id="CHEBI:64731"/>
        <dbReference type="EC" id="3.5.1.88"/>
    </reaction>
</comment>
<evidence type="ECO:0000256" key="6">
    <source>
        <dbReference type="HAMAP-Rule" id="MF_00163"/>
    </source>
</evidence>
<feature type="binding site" evidence="6">
    <location>
        <position position="162"/>
    </location>
    <ligand>
        <name>Fe cation</name>
        <dbReference type="ChEBI" id="CHEBI:24875"/>
    </ligand>
</feature>
<reference evidence="7 8" key="1">
    <citation type="submission" date="2023-07" db="EMBL/GenBank/DDBJ databases">
        <title>Sequencing the genomes of 1000 actinobacteria strains.</title>
        <authorList>
            <person name="Klenk H.-P."/>
        </authorList>
    </citation>
    <scope>NUCLEOTIDE SEQUENCE [LARGE SCALE GENOMIC DNA]</scope>
    <source>
        <strain evidence="7 8">DSM 44388</strain>
    </source>
</reference>
<evidence type="ECO:0000256" key="3">
    <source>
        <dbReference type="ARBA" id="ARBA00022801"/>
    </source>
</evidence>
<dbReference type="NCBIfam" id="NF001159">
    <property type="entry name" value="PRK00150.1-3"/>
    <property type="match status" value="1"/>
</dbReference>
<feature type="active site" evidence="6">
    <location>
        <position position="163"/>
    </location>
</feature>
<dbReference type="CDD" id="cd00487">
    <property type="entry name" value="Pep_deformylase"/>
    <property type="match status" value="1"/>
</dbReference>
<evidence type="ECO:0000256" key="2">
    <source>
        <dbReference type="ARBA" id="ARBA00022723"/>
    </source>
</evidence>
<sequence length="205" mass="22152">MSENVELDPAVQAWTDQAGLPPGRARRVTMRGNPVLHQPCREITEFGPELKQLVADMFVSMEAANGVGLAANQIGVDARLFVYHCPDADEEFHTGAIVNPVLVPAAGSSLRPPDEDEEGCLSVPGEYAPLARPAVAEVEGLDVDGKPLRVRGDGMLARCLQHETDHTNGVLYVDRLTGPELSRVLKGLEQRVRKGELPDWSEGAV</sequence>
<dbReference type="Gene3D" id="3.90.45.10">
    <property type="entry name" value="Peptide deformylase"/>
    <property type="match status" value="1"/>
</dbReference>
<keyword evidence="5 6" id="KW-0408">Iron</keyword>
<evidence type="ECO:0000256" key="5">
    <source>
        <dbReference type="ARBA" id="ARBA00023004"/>
    </source>
</evidence>
<dbReference type="InterPro" id="IPR023635">
    <property type="entry name" value="Peptide_deformylase"/>
</dbReference>